<dbReference type="Proteomes" id="UP000054107">
    <property type="component" value="Unassembled WGS sequence"/>
</dbReference>
<reference evidence="2 3" key="1">
    <citation type="submission" date="2014-09" db="EMBL/GenBank/DDBJ databases">
        <authorList>
            <person name="Ellenberger Sabrina"/>
        </authorList>
    </citation>
    <scope>NUCLEOTIDE SEQUENCE [LARGE SCALE GENOMIC DNA]</scope>
    <source>
        <strain evidence="2 3">CBS 412.66</strain>
    </source>
</reference>
<sequence length="196" mass="21757">MDGANNNTLSKNSAASDAVAKRATSASRNLCPMQIFGRRNKLGKIAITKSIGDHSHPLARDVRTGAHYYRVKPNTVLHYYKTDLEWGKKTKQTDKAQKYEVELALKEAKSINTSQVGLTWEDVFGSSNNASEPSGVQYMFSVNTFNGNVVNGNAVNSLTPAEQNQDLHIPKKRRTVEDKTTGNTFYDKLKVVIMAY</sequence>
<gene>
    <name evidence="2" type="primary">PARPA_03004.1 scaffold 6049</name>
</gene>
<feature type="compositionally biased region" description="Polar residues" evidence="1">
    <location>
        <begin position="1"/>
        <end position="15"/>
    </location>
</feature>
<evidence type="ECO:0008006" key="4">
    <source>
        <dbReference type="Google" id="ProtNLM"/>
    </source>
</evidence>
<dbReference type="AlphaFoldDB" id="A0A0B7N1W9"/>
<feature type="region of interest" description="Disordered" evidence="1">
    <location>
        <begin position="1"/>
        <end position="20"/>
    </location>
</feature>
<evidence type="ECO:0000313" key="2">
    <source>
        <dbReference type="EMBL" id="CEP09505.1"/>
    </source>
</evidence>
<accession>A0A0B7N1W9</accession>
<evidence type="ECO:0000313" key="3">
    <source>
        <dbReference type="Proteomes" id="UP000054107"/>
    </source>
</evidence>
<proteinExistence type="predicted"/>
<evidence type="ECO:0000256" key="1">
    <source>
        <dbReference type="SAM" id="MobiDB-lite"/>
    </source>
</evidence>
<dbReference type="EMBL" id="LN721642">
    <property type="protein sequence ID" value="CEP09505.1"/>
    <property type="molecule type" value="Genomic_DNA"/>
</dbReference>
<name>A0A0B7N1W9_9FUNG</name>
<keyword evidence="3" id="KW-1185">Reference proteome</keyword>
<organism evidence="2 3">
    <name type="scientific">Parasitella parasitica</name>
    <dbReference type="NCBI Taxonomy" id="35722"/>
    <lineage>
        <taxon>Eukaryota</taxon>
        <taxon>Fungi</taxon>
        <taxon>Fungi incertae sedis</taxon>
        <taxon>Mucoromycota</taxon>
        <taxon>Mucoromycotina</taxon>
        <taxon>Mucoromycetes</taxon>
        <taxon>Mucorales</taxon>
        <taxon>Mucorineae</taxon>
        <taxon>Mucoraceae</taxon>
        <taxon>Parasitella</taxon>
    </lineage>
</organism>
<protein>
    <recommendedName>
        <fullName evidence="4">FAR1 domain-containing protein</fullName>
    </recommendedName>
</protein>